<reference evidence="2 3" key="1">
    <citation type="submission" date="2016-08" db="EMBL/GenBank/DDBJ databases">
        <title>Analysis of Carbohydrate Active Enzymes in Thermogemmatispora T81 Reveals Carbohydrate Degradation Ability.</title>
        <authorList>
            <person name="Tomazini A."/>
            <person name="Lal S."/>
            <person name="Stott M."/>
            <person name="Henrissat B."/>
            <person name="Polikarpov I."/>
            <person name="Sparling R."/>
            <person name="Levin D.B."/>
        </authorList>
    </citation>
    <scope>NUCLEOTIDE SEQUENCE [LARGE SCALE GENOMIC DNA]</scope>
    <source>
        <strain evidence="2 3">T81</strain>
    </source>
</reference>
<gene>
    <name evidence="2" type="ORF">A4R35_15260</name>
</gene>
<protein>
    <recommendedName>
        <fullName evidence="1">DUF2249 domain-containing protein</fullName>
    </recommendedName>
</protein>
<proteinExistence type="predicted"/>
<dbReference type="AlphaFoldDB" id="A0A328VS45"/>
<dbReference type="RefSeq" id="WP_223258354.1">
    <property type="nucleotide sequence ID" value="NZ_MCIF01000002.1"/>
</dbReference>
<evidence type="ECO:0000313" key="3">
    <source>
        <dbReference type="Proteomes" id="UP000248706"/>
    </source>
</evidence>
<dbReference type="Proteomes" id="UP000248706">
    <property type="component" value="Unassembled WGS sequence"/>
</dbReference>
<comment type="caution">
    <text evidence="2">The sequence shown here is derived from an EMBL/GenBank/DDBJ whole genome shotgun (WGS) entry which is preliminary data.</text>
</comment>
<organism evidence="2 3">
    <name type="scientific">Thermogemmatispora tikiterensis</name>
    <dbReference type="NCBI Taxonomy" id="1825093"/>
    <lineage>
        <taxon>Bacteria</taxon>
        <taxon>Bacillati</taxon>
        <taxon>Chloroflexota</taxon>
        <taxon>Ktedonobacteria</taxon>
        <taxon>Thermogemmatisporales</taxon>
        <taxon>Thermogemmatisporaceae</taxon>
        <taxon>Thermogemmatispora</taxon>
    </lineage>
</organism>
<evidence type="ECO:0000259" key="1">
    <source>
        <dbReference type="Pfam" id="PF10006"/>
    </source>
</evidence>
<evidence type="ECO:0000313" key="2">
    <source>
        <dbReference type="EMBL" id="RAQ96895.1"/>
    </source>
</evidence>
<feature type="domain" description="DUF2249" evidence="1">
    <location>
        <begin position="19"/>
        <end position="86"/>
    </location>
</feature>
<sequence>MDLDQEEARIWREQATALLDVRPDLERGDEPFVRIMEAATPLKRGETLVIVAPFEPVPLYGVLGGRGFSHETLCLAPNEWVVRFTRQEIPTGQ</sequence>
<dbReference type="Pfam" id="PF10006">
    <property type="entry name" value="DUF2249"/>
    <property type="match status" value="1"/>
</dbReference>
<dbReference type="InterPro" id="IPR018720">
    <property type="entry name" value="DUF2249"/>
</dbReference>
<name>A0A328VS45_9CHLR</name>
<dbReference type="EMBL" id="MCIF01000002">
    <property type="protein sequence ID" value="RAQ96895.1"/>
    <property type="molecule type" value="Genomic_DNA"/>
</dbReference>
<accession>A0A328VS45</accession>
<keyword evidence="3" id="KW-1185">Reference proteome</keyword>